<dbReference type="InterPro" id="IPR002701">
    <property type="entry name" value="CM_II_prokaryot"/>
</dbReference>
<dbReference type="PROSITE" id="PS51168">
    <property type="entry name" value="CHORISMATE_MUT_2"/>
    <property type="match status" value="1"/>
</dbReference>
<dbReference type="InterPro" id="IPR036979">
    <property type="entry name" value="CM_dom_sf"/>
</dbReference>
<dbReference type="GO" id="GO:0004106">
    <property type="term" value="F:chorismate mutase activity"/>
    <property type="evidence" value="ECO:0007669"/>
    <property type="project" value="UniProtKB-EC"/>
</dbReference>
<dbReference type="GO" id="GO:0070403">
    <property type="term" value="F:NAD+ binding"/>
    <property type="evidence" value="ECO:0007669"/>
    <property type="project" value="TreeGrafter"/>
</dbReference>
<dbReference type="Pfam" id="PF03807">
    <property type="entry name" value="F420_oxidored"/>
    <property type="match status" value="1"/>
</dbReference>
<feature type="domain" description="Prephenate/arogenate dehydrogenase" evidence="3">
    <location>
        <begin position="92"/>
        <end position="344"/>
    </location>
</feature>
<name>A0A6N0NWI2_9CREN</name>
<dbReference type="Gene3D" id="3.40.50.720">
    <property type="entry name" value="NAD(P)-binding Rossmann-like Domain"/>
    <property type="match status" value="1"/>
</dbReference>
<sequence length="344" mass="39441">MTELDRLRAEIDKVDEELFKLFFRRLELVSEVGKFKKAKGLPVTDQRREDEVREKWRGMARRYGIPEVLADNLLSTIFTVAKMRELGPSERRKVTIVGYGGMARSLASLFKLAGHEVVITGRNLEKSEKLAKEFGFTTMPVPHALQWGEMILLALPPEGVFSDSMSKYLHAASGKTVMDILSSKQSSFRELERTSEREKFRFVSTHPLFGPYLNPVGEKIALIPSSTSGDIQDVHKFWTDVGLSVVVTDLDTHERAMALVQVLPHFYMIGLSRSLELLSREMNVDFSNFETTNFREVHRIAKRVRELEGVIMEIQRLNPYAKEARRIGLRELNTLFSTFEQEKK</sequence>
<dbReference type="Pfam" id="PF20463">
    <property type="entry name" value="PDH_C"/>
    <property type="match status" value="1"/>
</dbReference>
<dbReference type="GO" id="GO:0008977">
    <property type="term" value="F:prephenate dehydrogenase (NAD+) activity"/>
    <property type="evidence" value="ECO:0007669"/>
    <property type="project" value="InterPro"/>
</dbReference>
<dbReference type="OrthoDB" id="34329at2157"/>
<keyword evidence="4" id="KW-0413">Isomerase</keyword>
<dbReference type="PANTHER" id="PTHR21363">
    <property type="entry name" value="PREPHENATE DEHYDROGENASE"/>
    <property type="match status" value="1"/>
</dbReference>
<dbReference type="InterPro" id="IPR050812">
    <property type="entry name" value="Preph/Arog_dehydrog"/>
</dbReference>
<protein>
    <submittedName>
        <fullName evidence="4">Chorismate mutase</fullName>
        <ecNumber evidence="4">5.4.99.5</ecNumber>
    </submittedName>
</protein>
<keyword evidence="5" id="KW-1185">Reference proteome</keyword>
<accession>A0A6N0NWI2</accession>
<dbReference type="SMART" id="SM00830">
    <property type="entry name" value="CM_2"/>
    <property type="match status" value="1"/>
</dbReference>
<dbReference type="InterPro" id="IPR003099">
    <property type="entry name" value="Prephen_DH"/>
</dbReference>
<dbReference type="PROSITE" id="PS51176">
    <property type="entry name" value="PDH_ADH"/>
    <property type="match status" value="1"/>
</dbReference>
<dbReference type="EC" id="5.4.99.5" evidence="4"/>
<dbReference type="GO" id="GO:0004665">
    <property type="term" value="F:prephenate dehydrogenase (NADP+) activity"/>
    <property type="evidence" value="ECO:0007669"/>
    <property type="project" value="InterPro"/>
</dbReference>
<dbReference type="RefSeq" id="WP_174629405.1">
    <property type="nucleotide sequence ID" value="NZ_CP049074.1"/>
</dbReference>
<dbReference type="GeneID" id="55640849"/>
<dbReference type="InterPro" id="IPR036263">
    <property type="entry name" value="Chorismate_II_sf"/>
</dbReference>
<dbReference type="KEGG" id="mten:GWK48_02835"/>
<proteinExistence type="predicted"/>
<dbReference type="NCBIfam" id="TIGR01791">
    <property type="entry name" value="CM_archaeal"/>
    <property type="match status" value="1"/>
</dbReference>
<dbReference type="AlphaFoldDB" id="A0A6N0NWI2"/>
<evidence type="ECO:0000259" key="3">
    <source>
        <dbReference type="PROSITE" id="PS51176"/>
    </source>
</evidence>
<organism evidence="4 5">
    <name type="scientific">Metallosphaera tengchongensis</name>
    <dbReference type="NCBI Taxonomy" id="1532350"/>
    <lineage>
        <taxon>Archaea</taxon>
        <taxon>Thermoproteota</taxon>
        <taxon>Thermoprotei</taxon>
        <taxon>Sulfolobales</taxon>
        <taxon>Sulfolobaceae</taxon>
        <taxon>Metallosphaera</taxon>
    </lineage>
</organism>
<feature type="domain" description="Chorismate mutase" evidence="2">
    <location>
        <begin position="1"/>
        <end position="89"/>
    </location>
</feature>
<dbReference type="Pfam" id="PF01817">
    <property type="entry name" value="CM_2"/>
    <property type="match status" value="1"/>
</dbReference>
<dbReference type="InterPro" id="IPR028939">
    <property type="entry name" value="P5C_Rdtase_cat_N"/>
</dbReference>
<dbReference type="InterPro" id="IPR046825">
    <property type="entry name" value="PDH_C"/>
</dbReference>
<dbReference type="Proteomes" id="UP000509301">
    <property type="component" value="Chromosome"/>
</dbReference>
<dbReference type="SUPFAM" id="SSF48600">
    <property type="entry name" value="Chorismate mutase II"/>
    <property type="match status" value="1"/>
</dbReference>
<dbReference type="GO" id="GO:0006571">
    <property type="term" value="P:tyrosine biosynthetic process"/>
    <property type="evidence" value="ECO:0007669"/>
    <property type="project" value="InterPro"/>
</dbReference>
<dbReference type="EMBL" id="CP049074">
    <property type="protein sequence ID" value="QKQ99470.1"/>
    <property type="molecule type" value="Genomic_DNA"/>
</dbReference>
<evidence type="ECO:0000256" key="1">
    <source>
        <dbReference type="ARBA" id="ARBA00023002"/>
    </source>
</evidence>
<dbReference type="SUPFAM" id="SSF48179">
    <property type="entry name" value="6-phosphogluconate dehydrogenase C-terminal domain-like"/>
    <property type="match status" value="1"/>
</dbReference>
<dbReference type="PANTHER" id="PTHR21363:SF0">
    <property type="entry name" value="PREPHENATE DEHYDROGENASE [NADP(+)]"/>
    <property type="match status" value="1"/>
</dbReference>
<dbReference type="InterPro" id="IPR010950">
    <property type="entry name" value="Chorismate_mutase_arc"/>
</dbReference>
<dbReference type="InterPro" id="IPR008927">
    <property type="entry name" value="6-PGluconate_DH-like_C_sf"/>
</dbReference>
<gene>
    <name evidence="4" type="ORF">GWK48_02835</name>
</gene>
<dbReference type="Gene3D" id="1.20.59.10">
    <property type="entry name" value="Chorismate mutase"/>
    <property type="match status" value="1"/>
</dbReference>
<dbReference type="InterPro" id="IPR036291">
    <property type="entry name" value="NAD(P)-bd_dom_sf"/>
</dbReference>
<keyword evidence="1" id="KW-0560">Oxidoreductase</keyword>
<dbReference type="GO" id="GO:0046417">
    <property type="term" value="P:chorismate metabolic process"/>
    <property type="evidence" value="ECO:0007669"/>
    <property type="project" value="InterPro"/>
</dbReference>
<evidence type="ECO:0000313" key="4">
    <source>
        <dbReference type="EMBL" id="QKQ99470.1"/>
    </source>
</evidence>
<reference evidence="4 5" key="1">
    <citation type="submission" date="2020-02" db="EMBL/GenBank/DDBJ databases">
        <title>Comparative genome analysis reveals the metabolism and evolution of the thermophilic archaeal genus Metallosphaera.</title>
        <authorList>
            <person name="Jiang C."/>
        </authorList>
    </citation>
    <scope>NUCLEOTIDE SEQUENCE [LARGE SCALE GENOMIC DNA]</scope>
    <source>
        <strain evidence="4 5">Ric-A</strain>
    </source>
</reference>
<evidence type="ECO:0000259" key="2">
    <source>
        <dbReference type="PROSITE" id="PS51168"/>
    </source>
</evidence>
<dbReference type="SUPFAM" id="SSF51735">
    <property type="entry name" value="NAD(P)-binding Rossmann-fold domains"/>
    <property type="match status" value="1"/>
</dbReference>
<evidence type="ECO:0000313" key="5">
    <source>
        <dbReference type="Proteomes" id="UP000509301"/>
    </source>
</evidence>